<dbReference type="InterPro" id="IPR050367">
    <property type="entry name" value="APC_superfamily"/>
</dbReference>
<sequence length="416" mass="45777">MAITISCNTILVSLFSFATGSQLLLAIAIAGGCMAIIALCFAELSSKFPGAIGIRAFTKVAFGNQFSLAVSLFYVLMVVLIGGLEVYLCHLLLQQLLPPVLALGLLLALVLAVLYINLRGYELSLRLQIFMTLSVASMMLLLSGMAMQSSKLLDHQLVANVVESHDLLNAIPRALFLFIGIEWAIMHVTKHQSFKRIVPAALLFAVLIIAILYTNFAMALAHRFEVQSLQGDLLPHLSLARVMQSESAKLLVIVISLLAVLSSFNVGLSGAARIVYSLARERELPSWFAQLHGDKFIPRNAMLVIALAVLFIAPLMQIQALNNCLSQLLSFHLALVYACVLFAWLQMRRRKDQRGVKQLVHPLLVLPCAVFLVVISIGVLLDPANQVMRWIVFSELAALTGVCLYLFRLHFRKVEG</sequence>
<evidence type="ECO:0000313" key="7">
    <source>
        <dbReference type="EMBL" id="MBC3873442.1"/>
    </source>
</evidence>
<reference evidence="7 8" key="1">
    <citation type="submission" date="2020-08" db="EMBL/GenBank/DDBJ databases">
        <title>Novel species isolated from subtropical streams in China.</title>
        <authorList>
            <person name="Lu H."/>
        </authorList>
    </citation>
    <scope>NUCLEOTIDE SEQUENCE [LARGE SCALE GENOMIC DNA]</scope>
    <source>
        <strain evidence="7 8">LX15W</strain>
    </source>
</reference>
<dbReference type="Gene3D" id="1.20.1740.10">
    <property type="entry name" value="Amino acid/polyamine transporter I"/>
    <property type="match status" value="1"/>
</dbReference>
<feature type="transmembrane region" description="Helical" evidence="6">
    <location>
        <begin position="297"/>
        <end position="316"/>
    </location>
</feature>
<proteinExistence type="predicted"/>
<feature type="transmembrane region" description="Helical" evidence="6">
    <location>
        <begin position="129"/>
        <end position="147"/>
    </location>
</feature>
<keyword evidence="5 6" id="KW-0472">Membrane</keyword>
<feature type="transmembrane region" description="Helical" evidence="6">
    <location>
        <begin position="197"/>
        <end position="221"/>
    </location>
</feature>
<evidence type="ECO:0000256" key="3">
    <source>
        <dbReference type="ARBA" id="ARBA00022692"/>
    </source>
</evidence>
<name>A0ABR6YB41_9BURK</name>
<evidence type="ECO:0000256" key="5">
    <source>
        <dbReference type="ARBA" id="ARBA00023136"/>
    </source>
</evidence>
<dbReference type="PANTHER" id="PTHR42770">
    <property type="entry name" value="AMINO ACID TRANSPORTER-RELATED"/>
    <property type="match status" value="1"/>
</dbReference>
<dbReference type="InterPro" id="IPR002293">
    <property type="entry name" value="AA/rel_permease1"/>
</dbReference>
<feature type="transmembrane region" description="Helical" evidence="6">
    <location>
        <begin position="359"/>
        <end position="381"/>
    </location>
</feature>
<evidence type="ECO:0000256" key="6">
    <source>
        <dbReference type="SAM" id="Phobius"/>
    </source>
</evidence>
<keyword evidence="2" id="KW-1003">Cell membrane</keyword>
<feature type="transmembrane region" description="Helical" evidence="6">
    <location>
        <begin position="96"/>
        <end position="117"/>
    </location>
</feature>
<evidence type="ECO:0000256" key="4">
    <source>
        <dbReference type="ARBA" id="ARBA00022989"/>
    </source>
</evidence>
<dbReference type="Proteomes" id="UP000624279">
    <property type="component" value="Unassembled WGS sequence"/>
</dbReference>
<feature type="transmembrane region" description="Helical" evidence="6">
    <location>
        <begin position="387"/>
        <end position="407"/>
    </location>
</feature>
<feature type="transmembrane region" description="Helical" evidence="6">
    <location>
        <begin position="66"/>
        <end position="84"/>
    </location>
</feature>
<dbReference type="EMBL" id="JACOGA010000006">
    <property type="protein sequence ID" value="MBC3873442.1"/>
    <property type="molecule type" value="Genomic_DNA"/>
</dbReference>
<keyword evidence="3 6" id="KW-0812">Transmembrane</keyword>
<evidence type="ECO:0000313" key="8">
    <source>
        <dbReference type="Proteomes" id="UP000624279"/>
    </source>
</evidence>
<feature type="transmembrane region" description="Helical" evidence="6">
    <location>
        <begin position="250"/>
        <end position="276"/>
    </location>
</feature>
<organism evidence="7 8">
    <name type="scientific">Undibacterium flavidum</name>
    <dbReference type="NCBI Taxonomy" id="2762297"/>
    <lineage>
        <taxon>Bacteria</taxon>
        <taxon>Pseudomonadati</taxon>
        <taxon>Pseudomonadota</taxon>
        <taxon>Betaproteobacteria</taxon>
        <taxon>Burkholderiales</taxon>
        <taxon>Oxalobacteraceae</taxon>
        <taxon>Undibacterium</taxon>
    </lineage>
</organism>
<protein>
    <submittedName>
        <fullName evidence="7">APC family permease</fullName>
    </submittedName>
</protein>
<comment type="caution">
    <text evidence="7">The sequence shown here is derived from an EMBL/GenBank/DDBJ whole genome shotgun (WGS) entry which is preliminary data.</text>
</comment>
<evidence type="ECO:0000256" key="2">
    <source>
        <dbReference type="ARBA" id="ARBA00022475"/>
    </source>
</evidence>
<keyword evidence="4 6" id="KW-1133">Transmembrane helix</keyword>
<keyword evidence="8" id="KW-1185">Reference proteome</keyword>
<feature type="transmembrane region" description="Helical" evidence="6">
    <location>
        <begin position="23"/>
        <end position="45"/>
    </location>
</feature>
<gene>
    <name evidence="7" type="ORF">H8K55_07585</name>
</gene>
<evidence type="ECO:0000256" key="1">
    <source>
        <dbReference type="ARBA" id="ARBA00004651"/>
    </source>
</evidence>
<dbReference type="PANTHER" id="PTHR42770:SF7">
    <property type="entry name" value="MEMBRANE PROTEIN"/>
    <property type="match status" value="1"/>
</dbReference>
<feature type="transmembrane region" description="Helical" evidence="6">
    <location>
        <begin position="167"/>
        <end position="185"/>
    </location>
</feature>
<dbReference type="Pfam" id="PF13520">
    <property type="entry name" value="AA_permease_2"/>
    <property type="match status" value="1"/>
</dbReference>
<accession>A0ABR6YB41</accession>
<feature type="transmembrane region" description="Helical" evidence="6">
    <location>
        <begin position="328"/>
        <end position="347"/>
    </location>
</feature>
<dbReference type="PIRSF" id="PIRSF006060">
    <property type="entry name" value="AA_transporter"/>
    <property type="match status" value="1"/>
</dbReference>
<comment type="subcellular location">
    <subcellularLocation>
        <location evidence="1">Cell membrane</location>
        <topology evidence="1">Multi-pass membrane protein</topology>
    </subcellularLocation>
</comment>